<keyword evidence="3" id="KW-0804">Transcription</keyword>
<dbReference type="PROSITE" id="PS00041">
    <property type="entry name" value="HTH_ARAC_FAMILY_1"/>
    <property type="match status" value="1"/>
</dbReference>
<evidence type="ECO:0000256" key="1">
    <source>
        <dbReference type="ARBA" id="ARBA00023015"/>
    </source>
</evidence>
<dbReference type="Gene3D" id="1.10.10.60">
    <property type="entry name" value="Homeodomain-like"/>
    <property type="match status" value="1"/>
</dbReference>
<sequence length="288" mass="31432">MGRRDELEARAGQDGDAAPLVSLSDPLPAPLHQALAQGLGACQLAGEGLDWRAELGRAAPAAAKLLWVRSGVLGLRLGHRPLSLRPGQALLLDPSQPLHLQCDTPFQHLMALLPDEDGQLRREARAGESPRSLPTPLGDFLGSWSRGSATMPWRAQWHAAQAAKGWWLGLRALPQTPAERLRAEARALLAQDPAAWDAAGLARQLRVSRRHLDAALAQEGLTATQLIWAERLNRARLALLAPLPPSITALAYELGFKDSAHFSRKFRQQHGAAPRQWRARQLQTQDHG</sequence>
<feature type="region of interest" description="Disordered" evidence="4">
    <location>
        <begin position="1"/>
        <end position="23"/>
    </location>
</feature>
<dbReference type="InterPro" id="IPR009057">
    <property type="entry name" value="Homeodomain-like_sf"/>
</dbReference>
<evidence type="ECO:0000256" key="3">
    <source>
        <dbReference type="ARBA" id="ARBA00023163"/>
    </source>
</evidence>
<dbReference type="SUPFAM" id="SSF46689">
    <property type="entry name" value="Homeodomain-like"/>
    <property type="match status" value="1"/>
</dbReference>
<feature type="domain" description="HTH araC/xylS-type" evidence="5">
    <location>
        <begin position="179"/>
        <end position="280"/>
    </location>
</feature>
<evidence type="ECO:0000256" key="2">
    <source>
        <dbReference type="ARBA" id="ARBA00023125"/>
    </source>
</evidence>
<evidence type="ECO:0000313" key="7">
    <source>
        <dbReference type="Proteomes" id="UP001462640"/>
    </source>
</evidence>
<dbReference type="EMBL" id="JBDPZC010000010">
    <property type="protein sequence ID" value="MEO3714925.1"/>
    <property type="molecule type" value="Genomic_DNA"/>
</dbReference>
<dbReference type="RefSeq" id="WP_347612062.1">
    <property type="nucleotide sequence ID" value="NZ_JBDPZC010000010.1"/>
</dbReference>
<comment type="caution">
    <text evidence="6">The sequence shown here is derived from an EMBL/GenBank/DDBJ whole genome shotgun (WGS) entry which is preliminary data.</text>
</comment>
<keyword evidence="2" id="KW-0238">DNA-binding</keyword>
<dbReference type="InterPro" id="IPR018060">
    <property type="entry name" value="HTH_AraC"/>
</dbReference>
<evidence type="ECO:0000259" key="5">
    <source>
        <dbReference type="PROSITE" id="PS01124"/>
    </source>
</evidence>
<evidence type="ECO:0000256" key="4">
    <source>
        <dbReference type="SAM" id="MobiDB-lite"/>
    </source>
</evidence>
<evidence type="ECO:0000313" key="6">
    <source>
        <dbReference type="EMBL" id="MEO3714925.1"/>
    </source>
</evidence>
<keyword evidence="7" id="KW-1185">Reference proteome</keyword>
<dbReference type="PROSITE" id="PS01124">
    <property type="entry name" value="HTH_ARAC_FAMILY_2"/>
    <property type="match status" value="1"/>
</dbReference>
<reference evidence="6 7" key="1">
    <citation type="submission" date="2024-05" db="EMBL/GenBank/DDBJ databases">
        <title>Roseateles sp. 2.12 16S ribosomal RNA gene Genome sequencing and assembly.</title>
        <authorList>
            <person name="Woo H."/>
        </authorList>
    </citation>
    <scope>NUCLEOTIDE SEQUENCE [LARGE SCALE GENOMIC DNA]</scope>
    <source>
        <strain evidence="6 7">2.12</strain>
    </source>
</reference>
<dbReference type="InterPro" id="IPR050204">
    <property type="entry name" value="AraC_XylS_family_regulators"/>
</dbReference>
<feature type="compositionally biased region" description="Basic and acidic residues" evidence="4">
    <location>
        <begin position="1"/>
        <end position="13"/>
    </location>
</feature>
<gene>
    <name evidence="6" type="ORF">ABDJ40_19325</name>
</gene>
<keyword evidence="1" id="KW-0805">Transcription regulation</keyword>
<dbReference type="InterPro" id="IPR018062">
    <property type="entry name" value="HTH_AraC-typ_CS"/>
</dbReference>
<dbReference type="Proteomes" id="UP001462640">
    <property type="component" value="Unassembled WGS sequence"/>
</dbReference>
<dbReference type="InterPro" id="IPR020449">
    <property type="entry name" value="Tscrpt_reg_AraC-type_HTH"/>
</dbReference>
<protein>
    <submittedName>
        <fullName evidence="6">Helix-turn-helix transcriptional regulator</fullName>
    </submittedName>
</protein>
<feature type="region of interest" description="Disordered" evidence="4">
    <location>
        <begin position="268"/>
        <end position="288"/>
    </location>
</feature>
<proteinExistence type="predicted"/>
<organism evidence="6 7">
    <name type="scientific">Roseateles flavus</name>
    <dbReference type="NCBI Taxonomy" id="3149041"/>
    <lineage>
        <taxon>Bacteria</taxon>
        <taxon>Pseudomonadati</taxon>
        <taxon>Pseudomonadota</taxon>
        <taxon>Betaproteobacteria</taxon>
        <taxon>Burkholderiales</taxon>
        <taxon>Sphaerotilaceae</taxon>
        <taxon>Roseateles</taxon>
    </lineage>
</organism>
<dbReference type="Pfam" id="PF12833">
    <property type="entry name" value="HTH_18"/>
    <property type="match status" value="1"/>
</dbReference>
<dbReference type="PANTHER" id="PTHR46796">
    <property type="entry name" value="HTH-TYPE TRANSCRIPTIONAL ACTIVATOR RHAS-RELATED"/>
    <property type="match status" value="1"/>
</dbReference>
<accession>A0ABV0GIL5</accession>
<dbReference type="PRINTS" id="PR00032">
    <property type="entry name" value="HTHARAC"/>
</dbReference>
<dbReference type="SMART" id="SM00342">
    <property type="entry name" value="HTH_ARAC"/>
    <property type="match status" value="1"/>
</dbReference>
<name>A0ABV0GIL5_9BURK</name>